<gene>
    <name evidence="1" type="ORF">RSPPHO_00046</name>
</gene>
<accession>H6SIP5</accession>
<evidence type="ECO:0000313" key="2">
    <source>
        <dbReference type="Proteomes" id="UP000033220"/>
    </source>
</evidence>
<dbReference type="RefSeq" id="WP_014413312.1">
    <property type="nucleotide sequence ID" value="NC_017059.1"/>
</dbReference>
<dbReference type="AlphaFoldDB" id="H6SIP5"/>
<dbReference type="STRING" id="1150469.RSPPHO_00046"/>
<dbReference type="EMBL" id="HE663493">
    <property type="protein sequence ID" value="CCG06672.1"/>
    <property type="molecule type" value="Genomic_DNA"/>
</dbReference>
<dbReference type="PATRIC" id="fig|1150469.3.peg.77"/>
<sequence>MSLYGALFPETVETQSLTPVSPRIEGYGLAADLASLVALQRASAAGTLVLGAADTLLEALAGLTPPQP</sequence>
<dbReference type="HOGENOM" id="CLU_2791271_0_0_5"/>
<reference evidence="1 2" key="1">
    <citation type="submission" date="2012-02" db="EMBL/GenBank/DDBJ databases">
        <title>Shotgun genome sequence of Phaeospirillum photometricum DSM 122.</title>
        <authorList>
            <person name="Duquesne K."/>
            <person name="Sturgis J."/>
        </authorList>
    </citation>
    <scope>NUCLEOTIDE SEQUENCE [LARGE SCALE GENOMIC DNA]</scope>
    <source>
        <strain evidence="2">DSM122</strain>
    </source>
</reference>
<dbReference type="KEGG" id="rpm:RSPPHO_00046"/>
<name>H6SIP5_PARPM</name>
<evidence type="ECO:0000313" key="1">
    <source>
        <dbReference type="EMBL" id="CCG06672.1"/>
    </source>
</evidence>
<dbReference type="Proteomes" id="UP000033220">
    <property type="component" value="Chromosome DSM 122"/>
</dbReference>
<keyword evidence="2" id="KW-1185">Reference proteome</keyword>
<proteinExistence type="predicted"/>
<organism evidence="1 2">
    <name type="scientific">Pararhodospirillum photometricum DSM 122</name>
    <dbReference type="NCBI Taxonomy" id="1150469"/>
    <lineage>
        <taxon>Bacteria</taxon>
        <taxon>Pseudomonadati</taxon>
        <taxon>Pseudomonadota</taxon>
        <taxon>Alphaproteobacteria</taxon>
        <taxon>Rhodospirillales</taxon>
        <taxon>Rhodospirillaceae</taxon>
        <taxon>Pararhodospirillum</taxon>
    </lineage>
</organism>
<protein>
    <submittedName>
        <fullName evidence="1">Uncharacterized protein</fullName>
    </submittedName>
</protein>